<evidence type="ECO:0000259" key="4">
    <source>
        <dbReference type="Pfam" id="PF13472"/>
    </source>
</evidence>
<dbReference type="eggNOG" id="ENOG502T06X">
    <property type="taxonomic scope" value="Eukaryota"/>
</dbReference>
<keyword evidence="3" id="KW-0732">Signal</keyword>
<feature type="compositionally biased region" description="Low complexity" evidence="1">
    <location>
        <begin position="237"/>
        <end position="250"/>
    </location>
</feature>
<dbReference type="InterPro" id="IPR036514">
    <property type="entry name" value="SGNH_hydro_sf"/>
</dbReference>
<keyword evidence="2" id="KW-1133">Transmembrane helix</keyword>
<evidence type="ECO:0000256" key="3">
    <source>
        <dbReference type="SAM" id="SignalP"/>
    </source>
</evidence>
<feature type="signal peptide" evidence="3">
    <location>
        <begin position="1"/>
        <end position="18"/>
    </location>
</feature>
<dbReference type="SUPFAM" id="SSF52266">
    <property type="entry name" value="SGNH hydrolase"/>
    <property type="match status" value="1"/>
</dbReference>
<keyword evidence="2" id="KW-0472">Membrane</keyword>
<keyword evidence="6" id="KW-1185">Reference proteome</keyword>
<feature type="domain" description="SGNH hydrolase-type esterase" evidence="4">
    <location>
        <begin position="24"/>
        <end position="215"/>
    </location>
</feature>
<dbReference type="RefSeq" id="XP_009036555.1">
    <property type="nucleotide sequence ID" value="XM_009038307.1"/>
</dbReference>
<feature type="region of interest" description="Disordered" evidence="1">
    <location>
        <begin position="357"/>
        <end position="410"/>
    </location>
</feature>
<name>F0Y861_AURAN</name>
<feature type="compositionally biased region" description="Pro residues" evidence="1">
    <location>
        <begin position="309"/>
        <end position="322"/>
    </location>
</feature>
<evidence type="ECO:0000313" key="5">
    <source>
        <dbReference type="EMBL" id="EGB08550.1"/>
    </source>
</evidence>
<feature type="compositionally biased region" description="Acidic residues" evidence="1">
    <location>
        <begin position="475"/>
        <end position="486"/>
    </location>
</feature>
<dbReference type="Pfam" id="PF13472">
    <property type="entry name" value="Lipase_GDSL_2"/>
    <property type="match status" value="1"/>
</dbReference>
<sequence length="538" mass="56057">MGLRRHLAALALVGAADAAVRVACLGDSITKGGHGSDEDDDDHADSYPEFLGALLGDGYDVRNYGSSGKTAADYGTDESNPYRETSNWDDALDDGFDIAVVMLGTNDAKRDNWDRDTFVAQYGALLAETKARAAALVALLPVPYVPGDEFSASGKWGDDPSVMNEALPAATLDAFEEDGAAPDVVVSLWDAFGGDDPDLSLYDDAIHPNQKGYERIAETVYAEGLLAVAAGAPTYQPSTSARPSTARPSASPSPAPSPSPSANPSPRPSAPPSPPPSPRPSAAPSRPPSPAPSPPPSPPPSLTPSATPSRPPSPAPSASPTPPREESASGATNAASLGVVAVAVAAAILGAALCAACARRRRDDSKAPPKRWEDVTTASSPTKNRLLGTPNAWRKLFSPSPRSKRDSWEETAAALASLDDAKICLQFDPDEEEPGTPSATRAFLREVMSTPLASPRRERALTPEEYLEQSLSGGLEDDASDGDVELVDGGLGDDASDGEVELVRVDEKPRAVDVDVGDDFPDRAPTDSPDTVIHDRAG</sequence>
<protein>
    <recommendedName>
        <fullName evidence="4">SGNH hydrolase-type esterase domain-containing protein</fullName>
    </recommendedName>
</protein>
<dbReference type="InterPro" id="IPR051532">
    <property type="entry name" value="Ester_Hydrolysis_Enzymes"/>
</dbReference>
<dbReference type="InParanoid" id="F0Y861"/>
<dbReference type="Proteomes" id="UP000002729">
    <property type="component" value="Unassembled WGS sequence"/>
</dbReference>
<dbReference type="OrthoDB" id="10680313at2759"/>
<dbReference type="Gene3D" id="3.40.50.1110">
    <property type="entry name" value="SGNH hydrolase"/>
    <property type="match status" value="1"/>
</dbReference>
<feature type="compositionally biased region" description="Basic and acidic residues" evidence="1">
    <location>
        <begin position="361"/>
        <end position="374"/>
    </location>
</feature>
<accession>F0Y861</accession>
<feature type="region of interest" description="Disordered" evidence="1">
    <location>
        <begin position="234"/>
        <end position="331"/>
    </location>
</feature>
<organism evidence="6">
    <name type="scientific">Aureococcus anophagefferens</name>
    <name type="common">Harmful bloom alga</name>
    <dbReference type="NCBI Taxonomy" id="44056"/>
    <lineage>
        <taxon>Eukaryota</taxon>
        <taxon>Sar</taxon>
        <taxon>Stramenopiles</taxon>
        <taxon>Ochrophyta</taxon>
        <taxon>Pelagophyceae</taxon>
        <taxon>Pelagomonadales</taxon>
        <taxon>Pelagomonadaceae</taxon>
        <taxon>Aureococcus</taxon>
    </lineage>
</organism>
<feature type="chain" id="PRO_5003261451" description="SGNH hydrolase-type esterase domain-containing protein" evidence="3">
    <location>
        <begin position="19"/>
        <end position="538"/>
    </location>
</feature>
<evidence type="ECO:0000313" key="6">
    <source>
        <dbReference type="Proteomes" id="UP000002729"/>
    </source>
</evidence>
<dbReference type="AlphaFoldDB" id="F0Y861"/>
<evidence type="ECO:0000256" key="2">
    <source>
        <dbReference type="SAM" id="Phobius"/>
    </source>
</evidence>
<keyword evidence="2" id="KW-0812">Transmembrane</keyword>
<feature type="transmembrane region" description="Helical" evidence="2">
    <location>
        <begin position="334"/>
        <end position="358"/>
    </location>
</feature>
<dbReference type="InterPro" id="IPR013830">
    <property type="entry name" value="SGNH_hydro"/>
</dbReference>
<proteinExistence type="predicted"/>
<dbReference type="PANTHER" id="PTHR30383">
    <property type="entry name" value="THIOESTERASE 1/PROTEASE 1/LYSOPHOSPHOLIPASE L1"/>
    <property type="match status" value="1"/>
</dbReference>
<dbReference type="EMBL" id="GL833127">
    <property type="protein sequence ID" value="EGB08550.1"/>
    <property type="molecule type" value="Genomic_DNA"/>
</dbReference>
<dbReference type="KEGG" id="aaf:AURANDRAFT_63891"/>
<gene>
    <name evidence="5" type="ORF">AURANDRAFT_63891</name>
</gene>
<feature type="compositionally biased region" description="Basic and acidic residues" evidence="1">
    <location>
        <begin position="501"/>
        <end position="513"/>
    </location>
</feature>
<reference evidence="5 6" key="1">
    <citation type="journal article" date="2011" name="Proc. Natl. Acad. Sci. U.S.A.">
        <title>Niche of harmful alga Aureococcus anophagefferens revealed through ecogenomics.</title>
        <authorList>
            <person name="Gobler C.J."/>
            <person name="Berry D.L."/>
            <person name="Dyhrman S.T."/>
            <person name="Wilhelm S.W."/>
            <person name="Salamov A."/>
            <person name="Lobanov A.V."/>
            <person name="Zhang Y."/>
            <person name="Collier J.L."/>
            <person name="Wurch L.L."/>
            <person name="Kustka A.B."/>
            <person name="Dill B.D."/>
            <person name="Shah M."/>
            <person name="VerBerkmoes N.C."/>
            <person name="Kuo A."/>
            <person name="Terry A."/>
            <person name="Pangilinan J."/>
            <person name="Lindquist E.A."/>
            <person name="Lucas S."/>
            <person name="Paulsen I.T."/>
            <person name="Hattenrath-Lehmann T.K."/>
            <person name="Talmage S.C."/>
            <person name="Walker E.A."/>
            <person name="Koch F."/>
            <person name="Burson A.M."/>
            <person name="Marcoval M.A."/>
            <person name="Tang Y.Z."/>
            <person name="Lecleir G.R."/>
            <person name="Coyne K.J."/>
            <person name="Berg G.M."/>
            <person name="Bertrand E.M."/>
            <person name="Saito M.A."/>
            <person name="Gladyshev V.N."/>
            <person name="Grigoriev I.V."/>
        </authorList>
    </citation>
    <scope>NUCLEOTIDE SEQUENCE [LARGE SCALE GENOMIC DNA]</scope>
    <source>
        <strain evidence="6">CCMP 1984</strain>
    </source>
</reference>
<feature type="region of interest" description="Disordered" evidence="1">
    <location>
        <begin position="447"/>
        <end position="538"/>
    </location>
</feature>
<dbReference type="GeneID" id="20224557"/>
<evidence type="ECO:0000256" key="1">
    <source>
        <dbReference type="SAM" id="MobiDB-lite"/>
    </source>
</evidence>
<feature type="compositionally biased region" description="Pro residues" evidence="1">
    <location>
        <begin position="251"/>
        <end position="302"/>
    </location>
</feature>